<dbReference type="RefSeq" id="WP_068826896.1">
    <property type="nucleotide sequence ID" value="NZ_CP014224.1"/>
</dbReference>
<dbReference type="AlphaFoldDB" id="A0A1B1Y778"/>
<dbReference type="EMBL" id="CP014224">
    <property type="protein sequence ID" value="ANW96598.1"/>
    <property type="molecule type" value="Genomic_DNA"/>
</dbReference>
<sequence length="235" mass="25610">MKLLKLKLFFIFIGLHSCIQEDIIDDNIAEEIRITQSVTALTIGDVVKFEASYFNNVGEKENRAIVWETSNNSILSIDELANNITALAEGSATITAKTTGMFGELTDSKNVTVFKEGDVVIPSDNSKEGTIVRTSSYAAAGDFDIIKTTNGIEIILDNNYVADESLPGFALFLTNNPNSLANALQIDAYDDADGAHYKGAFTYTLDGVGINDYQYLVQWCRPASILVGKALITDK</sequence>
<name>A0A1B1Y778_9FLAO</name>
<feature type="domain" description="DM13" evidence="1">
    <location>
        <begin position="129"/>
        <end position="233"/>
    </location>
</feature>
<dbReference type="STRING" id="1790137.AXE80_10045"/>
<protein>
    <recommendedName>
        <fullName evidence="1">DM13 domain-containing protein</fullName>
    </recommendedName>
</protein>
<gene>
    <name evidence="2" type="ORF">AXE80_10045</name>
</gene>
<dbReference type="InterPro" id="IPR003343">
    <property type="entry name" value="Big_2"/>
</dbReference>
<evidence type="ECO:0000313" key="2">
    <source>
        <dbReference type="EMBL" id="ANW96598.1"/>
    </source>
</evidence>
<dbReference type="Gene3D" id="2.60.40.1080">
    <property type="match status" value="1"/>
</dbReference>
<dbReference type="Pfam" id="PF02368">
    <property type="entry name" value="Big_2"/>
    <property type="match status" value="1"/>
</dbReference>
<evidence type="ECO:0000313" key="3">
    <source>
        <dbReference type="Proteomes" id="UP000092967"/>
    </source>
</evidence>
<dbReference type="KEGG" id="wfu:AXE80_10045"/>
<organism evidence="2 3">
    <name type="scientific">Wenyingzhuangia fucanilytica</name>
    <dbReference type="NCBI Taxonomy" id="1790137"/>
    <lineage>
        <taxon>Bacteria</taxon>
        <taxon>Pseudomonadati</taxon>
        <taxon>Bacteroidota</taxon>
        <taxon>Flavobacteriia</taxon>
        <taxon>Flavobacteriales</taxon>
        <taxon>Flavobacteriaceae</taxon>
        <taxon>Wenyingzhuangia</taxon>
    </lineage>
</organism>
<keyword evidence="3" id="KW-1185">Reference proteome</keyword>
<dbReference type="OrthoDB" id="155521at2"/>
<dbReference type="InterPro" id="IPR008964">
    <property type="entry name" value="Invasin/intimin_cell_adhesion"/>
</dbReference>
<accession>A0A1B1Y778</accession>
<dbReference type="SMART" id="SM00635">
    <property type="entry name" value="BID_2"/>
    <property type="match status" value="1"/>
</dbReference>
<dbReference type="PROSITE" id="PS51549">
    <property type="entry name" value="DM13"/>
    <property type="match status" value="1"/>
</dbReference>
<evidence type="ECO:0000259" key="1">
    <source>
        <dbReference type="PROSITE" id="PS51549"/>
    </source>
</evidence>
<dbReference type="Proteomes" id="UP000092967">
    <property type="component" value="Chromosome"/>
</dbReference>
<dbReference type="SUPFAM" id="SSF49373">
    <property type="entry name" value="Invasin/intimin cell-adhesion fragments"/>
    <property type="match status" value="1"/>
</dbReference>
<dbReference type="InterPro" id="IPR019545">
    <property type="entry name" value="DM13_domain"/>
</dbReference>
<reference evidence="2 3" key="1">
    <citation type="submission" date="2016-02" db="EMBL/GenBank/DDBJ databases">
        <authorList>
            <person name="Wen L."/>
            <person name="He K."/>
            <person name="Yang H."/>
        </authorList>
    </citation>
    <scope>NUCLEOTIDE SEQUENCE [LARGE SCALE GENOMIC DNA]</scope>
    <source>
        <strain evidence="2 3">CZ1127</strain>
    </source>
</reference>
<proteinExistence type="predicted"/>